<feature type="transmembrane region" description="Helical" evidence="1">
    <location>
        <begin position="196"/>
        <end position="216"/>
    </location>
</feature>
<evidence type="ECO:0008006" key="4">
    <source>
        <dbReference type="Google" id="ProtNLM"/>
    </source>
</evidence>
<dbReference type="EMBL" id="SUYC01000007">
    <property type="protein sequence ID" value="MBE6270823.1"/>
    <property type="molecule type" value="Genomic_DNA"/>
</dbReference>
<evidence type="ECO:0000313" key="2">
    <source>
        <dbReference type="EMBL" id="MBE6270823.1"/>
    </source>
</evidence>
<accession>A0A9D5P4T4</accession>
<feature type="transmembrane region" description="Helical" evidence="1">
    <location>
        <begin position="151"/>
        <end position="167"/>
    </location>
</feature>
<protein>
    <recommendedName>
        <fullName evidence="4">Dolichyl-phosphate-mannose-protein mannosyltransferase</fullName>
    </recommendedName>
</protein>
<feature type="transmembrane region" description="Helical" evidence="1">
    <location>
        <begin position="338"/>
        <end position="360"/>
    </location>
</feature>
<keyword evidence="1" id="KW-1133">Transmembrane helix</keyword>
<feature type="transmembrane region" description="Helical" evidence="1">
    <location>
        <begin position="72"/>
        <end position="93"/>
    </location>
</feature>
<feature type="transmembrane region" description="Helical" evidence="1">
    <location>
        <begin position="398"/>
        <end position="418"/>
    </location>
</feature>
<comment type="caution">
    <text evidence="2">The sequence shown here is derived from an EMBL/GenBank/DDBJ whole genome shotgun (WGS) entry which is preliminary data.</text>
</comment>
<evidence type="ECO:0000313" key="3">
    <source>
        <dbReference type="Proteomes" id="UP000806522"/>
    </source>
</evidence>
<feature type="transmembrane region" description="Helical" evidence="1">
    <location>
        <begin position="12"/>
        <end position="31"/>
    </location>
</feature>
<dbReference type="Proteomes" id="UP000806522">
    <property type="component" value="Unassembled WGS sequence"/>
</dbReference>
<name>A0A9D5P4T4_XYLRU</name>
<keyword evidence="1" id="KW-0472">Membrane</keyword>
<dbReference type="AlphaFoldDB" id="A0A9D5P4T4"/>
<reference evidence="2" key="1">
    <citation type="submission" date="2019-04" db="EMBL/GenBank/DDBJ databases">
        <title>Evolution of Biomass-Degrading Anaerobic Consortia Revealed by Metagenomics.</title>
        <authorList>
            <person name="Peng X."/>
        </authorList>
    </citation>
    <scope>NUCLEOTIDE SEQUENCE</scope>
    <source>
        <strain evidence="2">SIG140</strain>
    </source>
</reference>
<feature type="transmembrane region" description="Helical" evidence="1">
    <location>
        <begin position="105"/>
        <end position="122"/>
    </location>
</feature>
<organism evidence="2 3">
    <name type="scientific">Xylanibacter ruminicola</name>
    <name type="common">Prevotella ruminicola</name>
    <dbReference type="NCBI Taxonomy" id="839"/>
    <lineage>
        <taxon>Bacteria</taxon>
        <taxon>Pseudomonadati</taxon>
        <taxon>Bacteroidota</taxon>
        <taxon>Bacteroidia</taxon>
        <taxon>Bacteroidales</taxon>
        <taxon>Prevotellaceae</taxon>
        <taxon>Xylanibacter</taxon>
    </lineage>
</organism>
<evidence type="ECO:0000256" key="1">
    <source>
        <dbReference type="SAM" id="Phobius"/>
    </source>
</evidence>
<gene>
    <name evidence="2" type="ORF">E7101_07715</name>
</gene>
<feature type="transmembrane region" description="Helical" evidence="1">
    <location>
        <begin position="173"/>
        <end position="189"/>
    </location>
</feature>
<sequence>MNISSIINIRNIYILATINCILLYFFCGRQWDYDTQSYISAWNNISSMHIDIWRTPVYPIFIGFTQKCFGSYYLMAGTIIQHLVFLISIFYFYKSALHIVESKRISVYITAIYALYPCYATWNCFNLTEPFAIHSMVFTLYCAITAYRNNSTFHIVAFGFWILFQIFLRPAQIYILPVFLLGWILLFIKERRVSSILIGGITCIILASCLMFVYMLEFKRAYGVFAPCGVGIVNKYYMARRDGTLKYNNIKNIELRKYIAERDKKFQEGKGTNIDLFVEAQDAVYIFGAETVSENISLYNKTTLSCQIKSIFQRFHNAAQDILLDTFIKKLSFITDIIGFRINLIYYLLIIYPIVLAYCCKKQKTIPWFSSTIYLLGSCHLLIIIVACQNIWGRLILPATPIYLLMTGQLINNLILFYSPNNSKSYARI</sequence>
<keyword evidence="1" id="KW-0812">Transmembrane</keyword>
<proteinExistence type="predicted"/>
<feature type="transmembrane region" description="Helical" evidence="1">
    <location>
        <begin position="372"/>
        <end position="392"/>
    </location>
</feature>